<dbReference type="CDD" id="cd03143">
    <property type="entry name" value="A4_beta-galactosidase_middle_domain"/>
    <property type="match status" value="1"/>
</dbReference>
<reference evidence="1 2" key="1">
    <citation type="submission" date="2020-01" db="EMBL/GenBank/DDBJ databases">
        <title>Paenibacillus soybeanensis sp. nov. isolated from the nodules of soybean (Glycine max(L.) Merr).</title>
        <authorList>
            <person name="Wang H."/>
        </authorList>
    </citation>
    <scope>NUCLEOTIDE SEQUENCE [LARGE SCALE GENOMIC DNA]</scope>
    <source>
        <strain evidence="1 2">T1</strain>
    </source>
</reference>
<dbReference type="Proteomes" id="UP000665561">
    <property type="component" value="Unassembled WGS sequence"/>
</dbReference>
<gene>
    <name evidence="1" type="ORF">GT019_08415</name>
</gene>
<dbReference type="PANTHER" id="PTHR36848">
    <property type="entry name" value="DNA-BINDING PROTEIN (PUTATIVE SECRETED PROTEIN)-RELATED"/>
    <property type="match status" value="1"/>
</dbReference>
<evidence type="ECO:0000313" key="2">
    <source>
        <dbReference type="Proteomes" id="UP000665561"/>
    </source>
</evidence>
<dbReference type="Gene3D" id="3.40.50.880">
    <property type="match status" value="1"/>
</dbReference>
<comment type="caution">
    <text evidence="1">The sequence shown here is derived from an EMBL/GenBank/DDBJ whole genome shotgun (WGS) entry which is preliminary data.</text>
</comment>
<name>A0ABW9XMN3_9BACL</name>
<evidence type="ECO:0008006" key="3">
    <source>
        <dbReference type="Google" id="ProtNLM"/>
    </source>
</evidence>
<evidence type="ECO:0000313" key="1">
    <source>
        <dbReference type="EMBL" id="NBD23893.1"/>
    </source>
</evidence>
<sequence>MTKTTSTYAGLLGRFAHPPADRRSVPFWSWNGKLEQGELNAQIEGFKEQGMGGFMMHVREGLETPYMGDAFMERIKQSVAKAKEEGMYAWLYDEDRYSSGMGGGRVPREGGDAVRAKALSLTVCKAYGTDASIQAVYRARIRGDELLACTGLADWTDGRQLPADEDDAYLVLRRHVAGPNEWCHGDAYPDSLNPLSAALFIETTYEKYKAAVGEEFGGAVPGIFTDEPFFRGFQERLNAPEMTWIAWTDSLPETFAAKNGYGIWETLPYFFYRGGPSSKIRHDYWKTVTEMFCEAYSKPIGDWCRENGLAFAGHYCWEEDLVQATRYGGAVMPHYRYLDVPGIDTLGEQTDESLSVKEASSVANQYGKPTVMTETYGVTGWNLTFEGRKWIGDYQFALGVNAITHHVALYSLRGCRKRDYPPSFNYNANWWPHNRVVEDYFARLASVLTVGRVVRDVLVVHPATSVWARLGQDVLAPEWRNGAGNAEAMAAYSRAFNDFVRLLLGEHYDFDLGDELILQEIGRVQGDWLQVGLASYRIVVLPSLANLLRSTCDLLLAYLDAGGILLSYGDAPGLLDGEPYDLSALTGHPGFRKAGNGEQLIAAIERELPRAVRLLGDDGREANRLLCMRRESEDCTAVFVANNDRQAGYDVEVAIQGGGRVESWNALTGGRTTVPAVSREGYLVFRERFEPTDSKLYVVVPEAERDAVGEPEERRGQEETLVVLDTPASFARTAPNALVLDRCQYRVRNEAWSETMDVWRAQKELRGRLGMRQVYANGGLQRHFWVGEPHERDGEPVAFRFVFGVKEVPAGDAFVAFEQAERFRFRLNGETIAGGPEGWYLDRCLTTVKLPVLAAGENVLEIECAYMHDMEIENAYLLGDFGIDGERRLVREPGNLRLGDWCPQGYPHYCGSMVYRFEFDAAEQEDGARTFMELGSYEAITMRLSVNGRDAADIPWRAAGTVELTAWLVPGTNRLELEVVGSPRNLLGPLHVDRPDGAWLDWYSFHPEGREHTEAYVLRPYGLTGEIRIYISKTDAP</sequence>
<dbReference type="EMBL" id="JAAAMV010000003">
    <property type="protein sequence ID" value="NBD23893.1"/>
    <property type="molecule type" value="Genomic_DNA"/>
</dbReference>
<proteinExistence type="predicted"/>
<dbReference type="RefSeq" id="WP_161742668.1">
    <property type="nucleotide sequence ID" value="NZ_JAAAMV010000003.1"/>
</dbReference>
<organism evidence="1 2">
    <name type="scientific">Paenibacillus glycinis</name>
    <dbReference type="NCBI Taxonomy" id="2697035"/>
    <lineage>
        <taxon>Bacteria</taxon>
        <taxon>Bacillati</taxon>
        <taxon>Bacillota</taxon>
        <taxon>Bacilli</taxon>
        <taxon>Bacillales</taxon>
        <taxon>Paenibacillaceae</taxon>
        <taxon>Paenibacillus</taxon>
    </lineage>
</organism>
<keyword evidence="2" id="KW-1185">Reference proteome</keyword>
<dbReference type="PANTHER" id="PTHR36848:SF2">
    <property type="entry name" value="SECRETED PROTEIN"/>
    <property type="match status" value="1"/>
</dbReference>
<dbReference type="InterPro" id="IPR029062">
    <property type="entry name" value="Class_I_gatase-like"/>
</dbReference>
<dbReference type="Pfam" id="PF17132">
    <property type="entry name" value="Glyco_hydro_106"/>
    <property type="match status" value="1"/>
</dbReference>
<protein>
    <recommendedName>
        <fullName evidence="3">Beta-galactosidase</fullName>
    </recommendedName>
</protein>
<dbReference type="InterPro" id="IPR053161">
    <property type="entry name" value="Ulvan_degrading_GH"/>
</dbReference>
<accession>A0ABW9XMN3</accession>